<dbReference type="Proteomes" id="UP000709466">
    <property type="component" value="Unassembled WGS sequence"/>
</dbReference>
<dbReference type="InterPro" id="IPR014164">
    <property type="entry name" value="TonB_ExbB_1"/>
</dbReference>
<evidence type="ECO:0000259" key="15">
    <source>
        <dbReference type="Pfam" id="PF01618"/>
    </source>
</evidence>
<keyword evidence="8 12" id="KW-0653">Protein transport</keyword>
<dbReference type="InterPro" id="IPR050790">
    <property type="entry name" value="ExbB/TolQ_transport"/>
</dbReference>
<dbReference type="PANTHER" id="PTHR30625:SF16">
    <property type="entry name" value="BIOPOLYMER TRANSPORT PROTEIN EXBB"/>
    <property type="match status" value="1"/>
</dbReference>
<gene>
    <name evidence="16" type="primary">exbB</name>
    <name evidence="16" type="ORF">HCZ30_11405</name>
</gene>
<accession>A0ABX0W0U6</accession>
<keyword evidence="10 13" id="KW-0472">Membrane</keyword>
<evidence type="ECO:0000256" key="5">
    <source>
        <dbReference type="ARBA" id="ARBA00022475"/>
    </source>
</evidence>
<feature type="signal peptide" evidence="14">
    <location>
        <begin position="1"/>
        <end position="19"/>
    </location>
</feature>
<evidence type="ECO:0000313" key="16">
    <source>
        <dbReference type="EMBL" id="NIY73037.1"/>
    </source>
</evidence>
<keyword evidence="17" id="KW-1185">Reference proteome</keyword>
<comment type="subcellular location">
    <subcellularLocation>
        <location evidence="1">Cell inner membrane</location>
        <topology evidence="1">Multi-pass membrane protein</topology>
    </subcellularLocation>
    <subcellularLocation>
        <location evidence="12">Membrane</location>
        <topology evidence="12">Multi-pass membrane protein</topology>
    </subcellularLocation>
</comment>
<evidence type="ECO:0000256" key="1">
    <source>
        <dbReference type="ARBA" id="ARBA00004429"/>
    </source>
</evidence>
<keyword evidence="5" id="KW-1003">Cell membrane</keyword>
<protein>
    <recommendedName>
        <fullName evidence="3">Biopolymer transport protein ExbB</fullName>
    </recommendedName>
</protein>
<evidence type="ECO:0000256" key="10">
    <source>
        <dbReference type="ARBA" id="ARBA00023136"/>
    </source>
</evidence>
<evidence type="ECO:0000256" key="11">
    <source>
        <dbReference type="ARBA" id="ARBA00024816"/>
    </source>
</evidence>
<feature type="transmembrane region" description="Helical" evidence="13">
    <location>
        <begin position="152"/>
        <end position="174"/>
    </location>
</feature>
<evidence type="ECO:0000256" key="8">
    <source>
        <dbReference type="ARBA" id="ARBA00022927"/>
    </source>
</evidence>
<feature type="transmembrane region" description="Helical" evidence="13">
    <location>
        <begin position="194"/>
        <end position="219"/>
    </location>
</feature>
<keyword evidence="9 13" id="KW-1133">Transmembrane helix</keyword>
<feature type="domain" description="MotA/TolQ/ExbB proton channel" evidence="15">
    <location>
        <begin position="125"/>
        <end position="223"/>
    </location>
</feature>
<evidence type="ECO:0000256" key="3">
    <source>
        <dbReference type="ARBA" id="ARBA00022093"/>
    </source>
</evidence>
<feature type="transmembrane region" description="Helical" evidence="13">
    <location>
        <begin position="43"/>
        <end position="73"/>
    </location>
</feature>
<keyword evidence="6" id="KW-0997">Cell inner membrane</keyword>
<dbReference type="InterPro" id="IPR002898">
    <property type="entry name" value="MotA_ExbB_proton_chnl"/>
</dbReference>
<feature type="chain" id="PRO_5046364302" description="Biopolymer transport protein ExbB" evidence="14">
    <location>
        <begin position="20"/>
        <end position="262"/>
    </location>
</feature>
<dbReference type="Pfam" id="PF01618">
    <property type="entry name" value="MotA_ExbB"/>
    <property type="match status" value="1"/>
</dbReference>
<name>A0ABX0W0U6_9RHOB</name>
<evidence type="ECO:0000256" key="2">
    <source>
        <dbReference type="ARBA" id="ARBA00011471"/>
    </source>
</evidence>
<reference evidence="16 17" key="1">
    <citation type="submission" date="2020-03" db="EMBL/GenBank/DDBJ databases">
        <title>Bacterial isolates of synthetic phycosphere.</title>
        <authorList>
            <person name="Fu H."/>
            <person name="Moran M.A."/>
        </authorList>
    </citation>
    <scope>NUCLEOTIDE SEQUENCE [LARGE SCALE GENOMIC DNA]</scope>
    <source>
        <strain evidence="16 17">HF1</strain>
    </source>
</reference>
<evidence type="ECO:0000256" key="4">
    <source>
        <dbReference type="ARBA" id="ARBA00022448"/>
    </source>
</evidence>
<organism evidence="16 17">
    <name type="scientific">Marivivens donghaensis</name>
    <dbReference type="NCBI Taxonomy" id="1699413"/>
    <lineage>
        <taxon>Bacteria</taxon>
        <taxon>Pseudomonadati</taxon>
        <taxon>Pseudomonadota</taxon>
        <taxon>Alphaproteobacteria</taxon>
        <taxon>Rhodobacterales</taxon>
        <taxon>Paracoccaceae</taxon>
        <taxon>Marivivens group</taxon>
        <taxon>Marivivens</taxon>
    </lineage>
</organism>
<evidence type="ECO:0000256" key="9">
    <source>
        <dbReference type="ARBA" id="ARBA00022989"/>
    </source>
</evidence>
<proteinExistence type="inferred from homology"/>
<evidence type="ECO:0000313" key="17">
    <source>
        <dbReference type="Proteomes" id="UP000709466"/>
    </source>
</evidence>
<comment type="function">
    <text evidence="11">Involved in the TonB-dependent energy-dependent transport of various receptor-bound substrates. Protects ExbD from proteolytic degradation and functionally stabilizes TonB.</text>
</comment>
<evidence type="ECO:0000256" key="6">
    <source>
        <dbReference type="ARBA" id="ARBA00022519"/>
    </source>
</evidence>
<dbReference type="PANTHER" id="PTHR30625">
    <property type="entry name" value="PROTEIN TOLQ"/>
    <property type="match status" value="1"/>
</dbReference>
<dbReference type="EMBL" id="JAATOP010000007">
    <property type="protein sequence ID" value="NIY73037.1"/>
    <property type="molecule type" value="Genomic_DNA"/>
</dbReference>
<evidence type="ECO:0000256" key="12">
    <source>
        <dbReference type="RuleBase" id="RU004057"/>
    </source>
</evidence>
<evidence type="ECO:0000256" key="14">
    <source>
        <dbReference type="SAM" id="SignalP"/>
    </source>
</evidence>
<comment type="caution">
    <text evidence="16">The sequence shown here is derived from an EMBL/GenBank/DDBJ whole genome shotgun (WGS) entry which is preliminary data.</text>
</comment>
<comment type="similarity">
    <text evidence="12">Belongs to the exbB/tolQ family.</text>
</comment>
<sequence>MNRLWYAVAASVFATPAAAQSMESLNEWLTEAGQDHMSPVGMYLAADIVVKGVMVTLFVASVLVWAVFVAKLLSLGAAKARLRRGYRNLDERGTLEGVHFRGRAPMSVMIRTAQEERDRSVRGSADGIKERTKNALGRIETGAARKASAGTALLAITGSSAPFIGLFGTVWGIMNSFISIAETNTTNLAVVAPGIAEALLATAIGLVAAIPAVIFYNLLARSIGGYRVMLGDASALVYRTLSRDLDLAKSPARPSIIASAAE</sequence>
<evidence type="ECO:0000256" key="7">
    <source>
        <dbReference type="ARBA" id="ARBA00022692"/>
    </source>
</evidence>
<evidence type="ECO:0000256" key="13">
    <source>
        <dbReference type="SAM" id="Phobius"/>
    </source>
</evidence>
<keyword evidence="4 12" id="KW-0813">Transport</keyword>
<comment type="subunit">
    <text evidence="2">The accessory proteins ExbB and ExbD seem to form a complex with TonB.</text>
</comment>
<keyword evidence="14" id="KW-0732">Signal</keyword>
<dbReference type="RefSeq" id="WP_167638422.1">
    <property type="nucleotide sequence ID" value="NZ_JAATOP010000007.1"/>
</dbReference>
<keyword evidence="7 13" id="KW-0812">Transmembrane</keyword>
<dbReference type="NCBIfam" id="TIGR02797">
    <property type="entry name" value="exbB"/>
    <property type="match status" value="1"/>
</dbReference>